<dbReference type="PANTHER" id="PTHR30069:SF29">
    <property type="entry name" value="HEMOGLOBIN AND HEMOGLOBIN-HAPTOGLOBIN-BINDING PROTEIN 1-RELATED"/>
    <property type="match status" value="1"/>
</dbReference>
<dbReference type="InterPro" id="IPR000531">
    <property type="entry name" value="Beta-barrel_TonB"/>
</dbReference>
<evidence type="ECO:0000259" key="13">
    <source>
        <dbReference type="Pfam" id="PF00593"/>
    </source>
</evidence>
<dbReference type="Pfam" id="PF00593">
    <property type="entry name" value="TonB_dep_Rec_b-barrel"/>
    <property type="match status" value="1"/>
</dbReference>
<evidence type="ECO:0000256" key="7">
    <source>
        <dbReference type="ARBA" id="ARBA00023136"/>
    </source>
</evidence>
<evidence type="ECO:0000259" key="14">
    <source>
        <dbReference type="Pfam" id="PF07715"/>
    </source>
</evidence>
<sequence length="680" mass="77875">MKNHKAFVANVLSMILLFAASQRSAFAQKQNETTRHSQDSVKVRVLEEVTVRSKMLSQNKSVTPVQSLKGEALQNMNSLSVADAIRYFSGVQLKDYGGIGGLKTVDTRSMGSNHTGVFYDGVQLGNAQNGQVDLGKFSLDNMEEISLYNAQKSEIFQPAKAFASAASIYLQSRTPEFGKANYHVRAAIKTGSFGLLDPSVLWEQKISKNVSSSFSGEWINADGKYKFRYTNGTYDTTANRENADINAWRAEAGFYGMLKDSSKWRVKAYFYDAARGLPGAVVANKFSRDQRQWDRNVFLQASYGNSISKRFNYLFNVKYANDYMRYLDPDFVTTAGYLDNRYKQQEIYFSSANQYRITKWWSVAISGDFQWNKLDANLYRFAYPTRYQGLVSLTSDLHFNNVIVQGGALQTMVWDKVREYESAGNKQKLTPFLSASWKPFTKSNLRVRGFYKSIFRLPTFNDLYYTFIGNTSLRPEYTKQYDLGFTWAKATNTNPGFIQLQVDGYYNTVTDKIVAVPTTNLYRWMMLNLGKVEVHGIDASLETSWKCFQQLVISTTVKYTYQHAVDITQGADNYNQQIPYVPLNSGSAIVNMLWKTWCFNYSFIYSGERYSQKMNIPVNYVQPWYTHDLSLSKKFSCKHINAKLLLEVNNVFNQYYDVVLNFPMPGRYYRVGAEIGIERN</sequence>
<dbReference type="InterPro" id="IPR039426">
    <property type="entry name" value="TonB-dep_rcpt-like"/>
</dbReference>
<keyword evidence="8 15" id="KW-0675">Receptor</keyword>
<feature type="domain" description="TonB-dependent receptor-like beta-barrel" evidence="13">
    <location>
        <begin position="214"/>
        <end position="651"/>
    </location>
</feature>
<accession>A0ABT6REX5</accession>
<dbReference type="Pfam" id="PF07715">
    <property type="entry name" value="Plug"/>
    <property type="match status" value="1"/>
</dbReference>
<reference evidence="15 16" key="1">
    <citation type="submission" date="2023-05" db="EMBL/GenBank/DDBJ databases">
        <title>Genome sequence of Pinibacter sp. MAH-24.</title>
        <authorList>
            <person name="Huq M.A."/>
        </authorList>
    </citation>
    <scope>NUCLEOTIDE SEQUENCE [LARGE SCALE GENOMIC DNA]</scope>
    <source>
        <strain evidence="15 16">MAH-24</strain>
    </source>
</reference>
<dbReference type="Proteomes" id="UP001226434">
    <property type="component" value="Unassembled WGS sequence"/>
</dbReference>
<feature type="domain" description="TonB-dependent receptor plug" evidence="14">
    <location>
        <begin position="59"/>
        <end position="153"/>
    </location>
</feature>
<evidence type="ECO:0000256" key="6">
    <source>
        <dbReference type="ARBA" id="ARBA00023077"/>
    </source>
</evidence>
<keyword evidence="9 10" id="KW-0998">Cell outer membrane</keyword>
<keyword evidence="3 10" id="KW-1134">Transmembrane beta strand</keyword>
<keyword evidence="4 10" id="KW-0812">Transmembrane</keyword>
<comment type="subcellular location">
    <subcellularLocation>
        <location evidence="1 10">Cell outer membrane</location>
        <topology evidence="1 10">Multi-pass membrane protein</topology>
    </subcellularLocation>
</comment>
<evidence type="ECO:0000256" key="9">
    <source>
        <dbReference type="ARBA" id="ARBA00023237"/>
    </source>
</evidence>
<feature type="chain" id="PRO_5047098875" evidence="12">
    <location>
        <begin position="28"/>
        <end position="680"/>
    </location>
</feature>
<evidence type="ECO:0000256" key="4">
    <source>
        <dbReference type="ARBA" id="ARBA00022692"/>
    </source>
</evidence>
<evidence type="ECO:0000256" key="2">
    <source>
        <dbReference type="ARBA" id="ARBA00022448"/>
    </source>
</evidence>
<dbReference type="EMBL" id="JASBRG010000007">
    <property type="protein sequence ID" value="MDI3321085.1"/>
    <property type="molecule type" value="Genomic_DNA"/>
</dbReference>
<feature type="signal peptide" evidence="12">
    <location>
        <begin position="1"/>
        <end position="27"/>
    </location>
</feature>
<evidence type="ECO:0000256" key="3">
    <source>
        <dbReference type="ARBA" id="ARBA00022452"/>
    </source>
</evidence>
<dbReference type="SUPFAM" id="SSF56935">
    <property type="entry name" value="Porins"/>
    <property type="match status" value="1"/>
</dbReference>
<dbReference type="InterPro" id="IPR036942">
    <property type="entry name" value="Beta-barrel_TonB_sf"/>
</dbReference>
<comment type="similarity">
    <text evidence="10 11">Belongs to the TonB-dependent receptor family.</text>
</comment>
<evidence type="ECO:0000256" key="10">
    <source>
        <dbReference type="PROSITE-ProRule" id="PRU01360"/>
    </source>
</evidence>
<evidence type="ECO:0000256" key="5">
    <source>
        <dbReference type="ARBA" id="ARBA00022729"/>
    </source>
</evidence>
<comment type="caution">
    <text evidence="15">The sequence shown here is derived from an EMBL/GenBank/DDBJ whole genome shotgun (WGS) entry which is preliminary data.</text>
</comment>
<dbReference type="Gene3D" id="2.170.130.10">
    <property type="entry name" value="TonB-dependent receptor, plug domain"/>
    <property type="match status" value="1"/>
</dbReference>
<keyword evidence="6 11" id="KW-0798">TonB box</keyword>
<evidence type="ECO:0000256" key="1">
    <source>
        <dbReference type="ARBA" id="ARBA00004571"/>
    </source>
</evidence>
<proteinExistence type="inferred from homology"/>
<gene>
    <name evidence="15" type="ORF">QJ048_14930</name>
</gene>
<protein>
    <submittedName>
        <fullName evidence="15">TonB-dependent receptor</fullName>
    </submittedName>
</protein>
<dbReference type="InterPro" id="IPR012910">
    <property type="entry name" value="Plug_dom"/>
</dbReference>
<evidence type="ECO:0000313" key="15">
    <source>
        <dbReference type="EMBL" id="MDI3321085.1"/>
    </source>
</evidence>
<dbReference type="PANTHER" id="PTHR30069">
    <property type="entry name" value="TONB-DEPENDENT OUTER MEMBRANE RECEPTOR"/>
    <property type="match status" value="1"/>
</dbReference>
<name>A0ABT6REX5_9BACT</name>
<keyword evidence="16" id="KW-1185">Reference proteome</keyword>
<keyword evidence="5 12" id="KW-0732">Signal</keyword>
<keyword evidence="7 10" id="KW-0472">Membrane</keyword>
<keyword evidence="2 10" id="KW-0813">Transport</keyword>
<evidence type="ECO:0000256" key="8">
    <source>
        <dbReference type="ARBA" id="ARBA00023170"/>
    </source>
</evidence>
<dbReference type="InterPro" id="IPR037066">
    <property type="entry name" value="Plug_dom_sf"/>
</dbReference>
<dbReference type="PROSITE" id="PS52016">
    <property type="entry name" value="TONB_DEPENDENT_REC_3"/>
    <property type="match status" value="1"/>
</dbReference>
<evidence type="ECO:0000313" key="16">
    <source>
        <dbReference type="Proteomes" id="UP001226434"/>
    </source>
</evidence>
<evidence type="ECO:0000256" key="11">
    <source>
        <dbReference type="RuleBase" id="RU003357"/>
    </source>
</evidence>
<dbReference type="Gene3D" id="2.40.170.20">
    <property type="entry name" value="TonB-dependent receptor, beta-barrel domain"/>
    <property type="match status" value="1"/>
</dbReference>
<organism evidence="15 16">
    <name type="scientific">Pinibacter soli</name>
    <dbReference type="NCBI Taxonomy" id="3044211"/>
    <lineage>
        <taxon>Bacteria</taxon>
        <taxon>Pseudomonadati</taxon>
        <taxon>Bacteroidota</taxon>
        <taxon>Chitinophagia</taxon>
        <taxon>Chitinophagales</taxon>
        <taxon>Chitinophagaceae</taxon>
        <taxon>Pinibacter</taxon>
    </lineage>
</organism>
<dbReference type="RefSeq" id="WP_282335191.1">
    <property type="nucleotide sequence ID" value="NZ_JASBRG010000007.1"/>
</dbReference>
<evidence type="ECO:0000256" key="12">
    <source>
        <dbReference type="SAM" id="SignalP"/>
    </source>
</evidence>